<dbReference type="Proteomes" id="UP000015354">
    <property type="component" value="Unassembled WGS sequence"/>
</dbReference>
<accession>S9TG17</accession>
<gene>
    <name evidence="3" type="ORF">STCU_12150</name>
</gene>
<dbReference type="EMBL" id="ATMH01012252">
    <property type="protein sequence ID" value="EPY15293.1"/>
    <property type="molecule type" value="Genomic_DNA"/>
</dbReference>
<feature type="transmembrane region" description="Helical" evidence="2">
    <location>
        <begin position="333"/>
        <end position="352"/>
    </location>
</feature>
<keyword evidence="4" id="KW-1185">Reference proteome</keyword>
<sequence>MYYVARESRAHSVSSTNVYGLQHTLVAPVATNGASHNNNNAYTATTPLSEAAASSPLASGSAASANSNKLPKKHPFFFEDPHTALSNTRSILSEVCVLLDFFNEHRQTHFWSCCQYEGKASAEAAAADPGSTAHEATEGYDMQRSTTAAAPAAPDILFEELEQHFPKWNTRLQRSKTQKHSVLLGLFQEDGSPASPSTATPAFEVVQHAASYYYPCGINNLFFRLFFKVIHKCYLCIFLLCFNVDEELARPKGFGRHFDCYFAETADRGTPPGATGVAAPAEAAANDEDPLDLRKSASPANANSTNNAPSEGSVAEEHMETYKKRRYEYLYEIFHYLSFCFFFLNGFTWMAAETINAGFLYNPKSISLYLLKAQILMKLYVSTPPQSNPNTSPLPNNNNNSSGYYDLAVQYVAVGKTMVEQQIHYLEVAIRSMGGAADEPMLNEDGDDFTDSLAGLQKRLAFIRTLEAAMTRTYERRERAMREELEENHKWFSHLFKGGYAVLH</sequence>
<keyword evidence="2" id="KW-1133">Transmembrane helix</keyword>
<protein>
    <submittedName>
        <fullName evidence="3">Uncharacterized protein</fullName>
    </submittedName>
</protein>
<evidence type="ECO:0000313" key="4">
    <source>
        <dbReference type="Proteomes" id="UP000015354"/>
    </source>
</evidence>
<organism evidence="3 4">
    <name type="scientific">Strigomonas culicis</name>
    <dbReference type="NCBI Taxonomy" id="28005"/>
    <lineage>
        <taxon>Eukaryota</taxon>
        <taxon>Discoba</taxon>
        <taxon>Euglenozoa</taxon>
        <taxon>Kinetoplastea</taxon>
        <taxon>Metakinetoplastina</taxon>
        <taxon>Trypanosomatida</taxon>
        <taxon>Trypanosomatidae</taxon>
        <taxon>Strigomonadinae</taxon>
        <taxon>Strigomonas</taxon>
    </lineage>
</organism>
<keyword evidence="2" id="KW-0812">Transmembrane</keyword>
<dbReference type="OrthoDB" id="10684616at2759"/>
<name>S9TG17_9TRYP</name>
<evidence type="ECO:0000313" key="3">
    <source>
        <dbReference type="EMBL" id="EPY15293.1"/>
    </source>
</evidence>
<feature type="compositionally biased region" description="Low complexity" evidence="1">
    <location>
        <begin position="296"/>
        <end position="310"/>
    </location>
</feature>
<evidence type="ECO:0000256" key="1">
    <source>
        <dbReference type="SAM" id="MobiDB-lite"/>
    </source>
</evidence>
<feature type="region of interest" description="Disordered" evidence="1">
    <location>
        <begin position="292"/>
        <end position="315"/>
    </location>
</feature>
<dbReference type="AlphaFoldDB" id="S9TG17"/>
<comment type="caution">
    <text evidence="3">The sequence shown here is derived from an EMBL/GenBank/DDBJ whole genome shotgun (WGS) entry which is preliminary data.</text>
</comment>
<reference evidence="3 4" key="1">
    <citation type="journal article" date="2013" name="PLoS ONE">
        <title>Predicting the Proteins of Angomonas deanei, Strigomonas culicis and Their Respective Endosymbionts Reveals New Aspects of the Trypanosomatidae Family.</title>
        <authorList>
            <person name="Motta M.C."/>
            <person name="Martins A.C."/>
            <person name="de Souza S.S."/>
            <person name="Catta-Preta C.M."/>
            <person name="Silva R."/>
            <person name="Klein C.C."/>
            <person name="de Almeida L.G."/>
            <person name="de Lima Cunha O."/>
            <person name="Ciapina L.P."/>
            <person name="Brocchi M."/>
            <person name="Colabardini A.C."/>
            <person name="de Araujo Lima B."/>
            <person name="Machado C.R."/>
            <person name="de Almeida Soares C.M."/>
            <person name="Probst C.M."/>
            <person name="de Menezes C.B."/>
            <person name="Thompson C.E."/>
            <person name="Bartholomeu D.C."/>
            <person name="Gradia D.F."/>
            <person name="Pavoni D.P."/>
            <person name="Grisard E.C."/>
            <person name="Fantinatti-Garboggini F."/>
            <person name="Marchini F.K."/>
            <person name="Rodrigues-Luiz G.F."/>
            <person name="Wagner G."/>
            <person name="Goldman G.H."/>
            <person name="Fietto J.L."/>
            <person name="Elias M.C."/>
            <person name="Goldman M.H."/>
            <person name="Sagot M.F."/>
            <person name="Pereira M."/>
            <person name="Stoco P.H."/>
            <person name="de Mendonca-Neto R.P."/>
            <person name="Teixeira S.M."/>
            <person name="Maciel T.E."/>
            <person name="de Oliveira Mendes T.A."/>
            <person name="Urmenyi T.P."/>
            <person name="de Souza W."/>
            <person name="Schenkman S."/>
            <person name="de Vasconcelos A.T."/>
        </authorList>
    </citation>
    <scope>NUCLEOTIDE SEQUENCE [LARGE SCALE GENOMIC DNA]</scope>
</reference>
<keyword evidence="2" id="KW-0472">Membrane</keyword>
<proteinExistence type="predicted"/>
<evidence type="ECO:0000256" key="2">
    <source>
        <dbReference type="SAM" id="Phobius"/>
    </source>
</evidence>